<gene>
    <name evidence="1" type="ORF">ECRASSUSDP1_LOCUS3645</name>
</gene>
<dbReference type="EMBL" id="CAMPGE010003488">
    <property type="protein sequence ID" value="CAI2362323.1"/>
    <property type="molecule type" value="Genomic_DNA"/>
</dbReference>
<evidence type="ECO:0000313" key="1">
    <source>
        <dbReference type="EMBL" id="CAI2362323.1"/>
    </source>
</evidence>
<proteinExistence type="predicted"/>
<organism evidence="1 2">
    <name type="scientific">Euplotes crassus</name>
    <dbReference type="NCBI Taxonomy" id="5936"/>
    <lineage>
        <taxon>Eukaryota</taxon>
        <taxon>Sar</taxon>
        <taxon>Alveolata</taxon>
        <taxon>Ciliophora</taxon>
        <taxon>Intramacronucleata</taxon>
        <taxon>Spirotrichea</taxon>
        <taxon>Hypotrichia</taxon>
        <taxon>Euplotida</taxon>
        <taxon>Euplotidae</taxon>
        <taxon>Moneuplotes</taxon>
    </lineage>
</organism>
<dbReference type="AlphaFoldDB" id="A0AAD1X434"/>
<protein>
    <submittedName>
        <fullName evidence="1">Uncharacterized protein</fullName>
    </submittedName>
</protein>
<dbReference type="Proteomes" id="UP001295684">
    <property type="component" value="Unassembled WGS sequence"/>
</dbReference>
<comment type="caution">
    <text evidence="1">The sequence shown here is derived from an EMBL/GenBank/DDBJ whole genome shotgun (WGS) entry which is preliminary data.</text>
</comment>
<evidence type="ECO:0000313" key="2">
    <source>
        <dbReference type="Proteomes" id="UP001295684"/>
    </source>
</evidence>
<name>A0AAD1X434_EUPCR</name>
<accession>A0AAD1X434</accession>
<sequence length="428" mass="50364">MKPNRRRTTDTNIRSKLVYGAKPEVKEDPIEFKRELLEQKCEYPVMVDFSEIKKNPWSLISDSILNRFSDKHMVLQTRTSQIRNKKKEVRECLNLTKTKSKRKTIFRDLKEPARHQRQSHRVQSWIRKKDFISNIKRDNSNKECTNNSIFKWWIPQGQTRVRQESYGAIRELQNIKKLKLKVLKFKKQVTGQALFPSYSFKGNSPIKIHNMGKNTQNSTGNINIILPPRLNFPKNNKEITKIQLSARPNLTQNVKKILSRQTSLGTSRTSSKEKTFFVPLLNRQSRMFAKNEAKNIQHNLSKSVATLEIADSDENKDFYFARSSRNPVKEPTDNQIYRSYAVRKSEMKKLNFRMSQTSDQYGDRKIVFPKGFEKERRKSRIIQALNSRNDCSQLCIPKRMKKQWKTIDISQENIPNILKVSDLEKSYS</sequence>
<keyword evidence="2" id="KW-1185">Reference proteome</keyword>
<reference evidence="1" key="1">
    <citation type="submission" date="2023-07" db="EMBL/GenBank/DDBJ databases">
        <authorList>
            <consortium name="AG Swart"/>
            <person name="Singh M."/>
            <person name="Singh A."/>
            <person name="Seah K."/>
            <person name="Emmerich C."/>
        </authorList>
    </citation>
    <scope>NUCLEOTIDE SEQUENCE</scope>
    <source>
        <strain evidence="1">DP1</strain>
    </source>
</reference>